<feature type="domain" description="Helicase C-terminal" evidence="13">
    <location>
        <begin position="252"/>
        <end position="399"/>
    </location>
</feature>
<dbReference type="SMART" id="SM00490">
    <property type="entry name" value="HELICc"/>
    <property type="match status" value="1"/>
</dbReference>
<feature type="compositionally biased region" description="Basic and acidic residues" evidence="11">
    <location>
        <begin position="566"/>
        <end position="621"/>
    </location>
</feature>
<feature type="short sequence motif" description="Q motif" evidence="10">
    <location>
        <begin position="24"/>
        <end position="52"/>
    </location>
</feature>
<dbReference type="Gene3D" id="3.30.70.330">
    <property type="match status" value="1"/>
</dbReference>
<reference evidence="15" key="1">
    <citation type="submission" date="2021-06" db="EMBL/GenBank/DDBJ databases">
        <title>Novel species in genus Arthrobacter.</title>
        <authorList>
            <person name="Zhang G."/>
        </authorList>
    </citation>
    <scope>NUCLEOTIDE SEQUENCE</scope>
    <source>
        <strain evidence="15">Zg-ZUI122</strain>
    </source>
</reference>
<organism evidence="15 16">
    <name type="scientific">Arthrobacter sunyaminii</name>
    <dbReference type="NCBI Taxonomy" id="2816859"/>
    <lineage>
        <taxon>Bacteria</taxon>
        <taxon>Bacillati</taxon>
        <taxon>Actinomycetota</taxon>
        <taxon>Actinomycetes</taxon>
        <taxon>Micrococcales</taxon>
        <taxon>Micrococcaceae</taxon>
        <taxon>Arthrobacter</taxon>
    </lineage>
</organism>
<keyword evidence="4 9" id="KW-0347">Helicase</keyword>
<evidence type="ECO:0000256" key="10">
    <source>
        <dbReference type="PROSITE-ProRule" id="PRU00552"/>
    </source>
</evidence>
<feature type="domain" description="DEAD-box RNA helicase Q" evidence="14">
    <location>
        <begin position="24"/>
        <end position="52"/>
    </location>
</feature>
<evidence type="ECO:0000313" key="15">
    <source>
        <dbReference type="EMBL" id="QWQ35703.1"/>
    </source>
</evidence>
<evidence type="ECO:0000259" key="13">
    <source>
        <dbReference type="PROSITE" id="PS51194"/>
    </source>
</evidence>
<dbReference type="InterPro" id="IPR012677">
    <property type="entry name" value="Nucleotide-bd_a/b_plait_sf"/>
</dbReference>
<dbReference type="Pfam" id="PF00270">
    <property type="entry name" value="DEAD"/>
    <property type="match status" value="1"/>
</dbReference>
<dbReference type="InterPro" id="IPR028618">
    <property type="entry name" value="DEAD_helicase_DeaD"/>
</dbReference>
<evidence type="ECO:0000256" key="2">
    <source>
        <dbReference type="ARBA" id="ARBA00022741"/>
    </source>
</evidence>
<keyword evidence="3 9" id="KW-0378">Hydrolase</keyword>
<keyword evidence="1 9" id="KW-0963">Cytoplasm</keyword>
<proteinExistence type="inferred from homology"/>
<keyword evidence="16" id="KW-1185">Reference proteome</keyword>
<dbReference type="InterPro" id="IPR005580">
    <property type="entry name" value="DbpA/CsdA_RNA-bd_dom"/>
</dbReference>
<dbReference type="CDD" id="cd00268">
    <property type="entry name" value="DEADc"/>
    <property type="match status" value="1"/>
</dbReference>
<evidence type="ECO:0000256" key="6">
    <source>
        <dbReference type="ARBA" id="ARBA00022884"/>
    </source>
</evidence>
<dbReference type="GO" id="GO:0016787">
    <property type="term" value="F:hydrolase activity"/>
    <property type="evidence" value="ECO:0007669"/>
    <property type="project" value="UniProtKB-KW"/>
</dbReference>
<dbReference type="CDD" id="cd18787">
    <property type="entry name" value="SF2_C_DEAD"/>
    <property type="match status" value="1"/>
</dbReference>
<feature type="region of interest" description="Disordered" evidence="11">
    <location>
        <begin position="566"/>
        <end position="634"/>
    </location>
</feature>
<dbReference type="Gene3D" id="3.40.50.300">
    <property type="entry name" value="P-loop containing nucleotide triphosphate hydrolases"/>
    <property type="match status" value="2"/>
</dbReference>
<dbReference type="InterPro" id="IPR014014">
    <property type="entry name" value="RNA_helicase_DEAD_Q_motif"/>
</dbReference>
<comment type="catalytic activity">
    <reaction evidence="8 9">
        <text>ATP + H2O = ADP + phosphate + H(+)</text>
        <dbReference type="Rhea" id="RHEA:13065"/>
        <dbReference type="ChEBI" id="CHEBI:15377"/>
        <dbReference type="ChEBI" id="CHEBI:15378"/>
        <dbReference type="ChEBI" id="CHEBI:30616"/>
        <dbReference type="ChEBI" id="CHEBI:43474"/>
        <dbReference type="ChEBI" id="CHEBI:456216"/>
        <dbReference type="EC" id="3.6.4.13"/>
    </reaction>
</comment>
<dbReference type="InterPro" id="IPR014001">
    <property type="entry name" value="Helicase_ATP-bd"/>
</dbReference>
<dbReference type="InterPro" id="IPR044742">
    <property type="entry name" value="DEAD/DEAH_RhlB"/>
</dbReference>
<gene>
    <name evidence="9" type="primary">deaD</name>
    <name evidence="9" type="synonym">csdA</name>
    <name evidence="15" type="ORF">KG104_14725</name>
</gene>
<dbReference type="InterPro" id="IPR001650">
    <property type="entry name" value="Helicase_C-like"/>
</dbReference>
<protein>
    <recommendedName>
        <fullName evidence="9">ATP-dependent RNA helicase DeaD</fullName>
        <ecNumber evidence="9">3.6.4.13</ecNumber>
    </recommendedName>
    <alternativeName>
        <fullName evidence="9">Cold-shock DEAD box protein A</fullName>
    </alternativeName>
</protein>
<dbReference type="AlphaFoldDB" id="A0A975PE55"/>
<evidence type="ECO:0000313" key="16">
    <source>
        <dbReference type="Proteomes" id="UP000680588"/>
    </source>
</evidence>
<dbReference type="FunFam" id="3.40.50.300:FF:000108">
    <property type="entry name" value="ATP-dependent RNA helicase RhlE"/>
    <property type="match status" value="1"/>
</dbReference>
<dbReference type="GO" id="GO:0005829">
    <property type="term" value="C:cytosol"/>
    <property type="evidence" value="ECO:0007669"/>
    <property type="project" value="TreeGrafter"/>
</dbReference>
<dbReference type="InterPro" id="IPR057325">
    <property type="entry name" value="DeaD_dimer"/>
</dbReference>
<keyword evidence="7 9" id="KW-0346">Stress response</keyword>
<dbReference type="HAMAP" id="MF_00964">
    <property type="entry name" value="DEAD_helicase_DeaD"/>
    <property type="match status" value="1"/>
</dbReference>
<keyword evidence="5 9" id="KW-0067">ATP-binding</keyword>
<dbReference type="SUPFAM" id="SSF52540">
    <property type="entry name" value="P-loop containing nucleoside triphosphate hydrolases"/>
    <property type="match status" value="1"/>
</dbReference>
<comment type="subcellular location">
    <subcellularLocation>
        <location evidence="9">Cytoplasm</location>
    </subcellularLocation>
</comment>
<dbReference type="InterPro" id="IPR034415">
    <property type="entry name" value="CsdA_RRM"/>
</dbReference>
<dbReference type="InterPro" id="IPR011545">
    <property type="entry name" value="DEAD/DEAH_box_helicase_dom"/>
</dbReference>
<evidence type="ECO:0000259" key="12">
    <source>
        <dbReference type="PROSITE" id="PS51192"/>
    </source>
</evidence>
<dbReference type="PANTHER" id="PTHR47963:SF8">
    <property type="entry name" value="ATP-DEPENDENT RNA HELICASE DEAD"/>
    <property type="match status" value="1"/>
</dbReference>
<dbReference type="Pfam" id="PF00271">
    <property type="entry name" value="Helicase_C"/>
    <property type="match status" value="1"/>
</dbReference>
<feature type="region of interest" description="Disordered" evidence="11">
    <location>
        <begin position="463"/>
        <end position="493"/>
    </location>
</feature>
<dbReference type="Proteomes" id="UP000680588">
    <property type="component" value="Chromosome"/>
</dbReference>
<dbReference type="GO" id="GO:0006401">
    <property type="term" value="P:RNA catabolic process"/>
    <property type="evidence" value="ECO:0007669"/>
    <property type="project" value="UniProtKB-UniRule"/>
</dbReference>
<comment type="similarity">
    <text evidence="9">Belongs to the DEAD box helicase family. DeaD/CsdA subfamily.</text>
</comment>
<dbReference type="Pfam" id="PF25399">
    <property type="entry name" value="DeaD_dimer"/>
    <property type="match status" value="1"/>
</dbReference>
<dbReference type="PROSITE" id="PS51194">
    <property type="entry name" value="HELICASE_CTER"/>
    <property type="match status" value="1"/>
</dbReference>
<name>A0A975PE55_9MICC</name>
<evidence type="ECO:0000256" key="11">
    <source>
        <dbReference type="SAM" id="MobiDB-lite"/>
    </source>
</evidence>
<dbReference type="PROSITE" id="PS51192">
    <property type="entry name" value="HELICASE_ATP_BIND_1"/>
    <property type="match status" value="1"/>
</dbReference>
<accession>A0A975PE55</accession>
<dbReference type="Pfam" id="PF03880">
    <property type="entry name" value="DbpA"/>
    <property type="match status" value="1"/>
</dbReference>
<dbReference type="RefSeq" id="WP_207347853.1">
    <property type="nucleotide sequence ID" value="NZ_CP076456.1"/>
</dbReference>
<evidence type="ECO:0000256" key="9">
    <source>
        <dbReference type="HAMAP-Rule" id="MF_00964"/>
    </source>
</evidence>
<dbReference type="PANTHER" id="PTHR47963">
    <property type="entry name" value="DEAD-BOX ATP-DEPENDENT RNA HELICASE 47, MITOCHONDRIAL"/>
    <property type="match status" value="1"/>
</dbReference>
<dbReference type="GO" id="GO:0005524">
    <property type="term" value="F:ATP binding"/>
    <property type="evidence" value="ECO:0007669"/>
    <property type="project" value="UniProtKB-UniRule"/>
</dbReference>
<evidence type="ECO:0000256" key="5">
    <source>
        <dbReference type="ARBA" id="ARBA00022840"/>
    </source>
</evidence>
<keyword evidence="6 9" id="KW-0694">RNA-binding</keyword>
<feature type="domain" description="Helicase ATP-binding" evidence="12">
    <location>
        <begin position="55"/>
        <end position="228"/>
    </location>
</feature>
<dbReference type="PROSITE" id="PS00039">
    <property type="entry name" value="DEAD_ATP_HELICASE"/>
    <property type="match status" value="1"/>
</dbReference>
<dbReference type="GO" id="GO:0005840">
    <property type="term" value="C:ribosome"/>
    <property type="evidence" value="ECO:0007669"/>
    <property type="project" value="TreeGrafter"/>
</dbReference>
<dbReference type="KEGG" id="asun:KG104_14725"/>
<dbReference type="GO" id="GO:0033592">
    <property type="term" value="F:RNA strand annealing activity"/>
    <property type="evidence" value="ECO:0007669"/>
    <property type="project" value="TreeGrafter"/>
</dbReference>
<keyword evidence="2 9" id="KW-0547">Nucleotide-binding</keyword>
<evidence type="ECO:0000256" key="3">
    <source>
        <dbReference type="ARBA" id="ARBA00022801"/>
    </source>
</evidence>
<dbReference type="GO" id="GO:0003724">
    <property type="term" value="F:RNA helicase activity"/>
    <property type="evidence" value="ECO:0007669"/>
    <property type="project" value="UniProtKB-UniRule"/>
</dbReference>
<evidence type="ECO:0000256" key="8">
    <source>
        <dbReference type="ARBA" id="ARBA00047984"/>
    </source>
</evidence>
<dbReference type="InterPro" id="IPR000629">
    <property type="entry name" value="RNA-helicase_DEAD-box_CS"/>
</dbReference>
<dbReference type="GO" id="GO:0000027">
    <property type="term" value="P:ribosomal large subunit assembly"/>
    <property type="evidence" value="ECO:0007669"/>
    <property type="project" value="UniProtKB-UniRule"/>
</dbReference>
<dbReference type="CDD" id="cd12499">
    <property type="entry name" value="RRM_EcCsdA_like"/>
    <property type="match status" value="1"/>
</dbReference>
<dbReference type="InterPro" id="IPR027417">
    <property type="entry name" value="P-loop_NTPase"/>
</dbReference>
<dbReference type="SMART" id="SM00487">
    <property type="entry name" value="DEXDc"/>
    <property type="match status" value="1"/>
</dbReference>
<evidence type="ECO:0000256" key="7">
    <source>
        <dbReference type="ARBA" id="ARBA00023016"/>
    </source>
</evidence>
<evidence type="ECO:0000259" key="14">
    <source>
        <dbReference type="PROSITE" id="PS51195"/>
    </source>
</evidence>
<sequence>MLDTVENTDTAATAAPEAAEENQVLFTDFGLDARVLQALVDVGYEKPSPIQAATIPLLLEGRDVVGLAQTGTGKTAAFAVPALSLMAGLPATKDTQILVLAPTRELALQSADAFASYAKHMDNFTVLPVYGGSAYGPQLAGLRRGAQVVVGTPGRVIDHISKGSLDLSNLQYLVLDEADEMLRMGFAEDVEQILATTPADKQVALFSATMPGAIRKIAKKYLNNPAEITVKSKTTTGANTRQRYVQVMGPHKLDAMTRILESEDYDGVIAFVRTKMATEDLADKLKARGYLAAAINGDIPQQQRERTVEALRSGKIDILVATDVAARGLDVERISHVINYDIPHDTESYVHRIGRTGRAGRTGDAILFMTPREKYLLRAIEKATRQPVEHMQLPSIDIVNNKRLAKFSEQITETLASEDVSVFRDLVTTYLADHDVTAEEVAAALAVMAQGGRPLLMEEIPQAPARQRERSEGRNDGNGSRGPTRPLTEGNATYRIAVGRRQRVMPGSIVGAIANEGGLSSAQIGGIDIRADHTLVELPADLSQDQLRALSRTRIGGELIHLELDNGRKPARERESGGFNDRGDRGGFKKDFKKRDGERSFGDRSGSDRGGFKKRDGDRGGFKPAGTRAPRFRD</sequence>
<evidence type="ECO:0000256" key="4">
    <source>
        <dbReference type="ARBA" id="ARBA00022806"/>
    </source>
</evidence>
<feature type="compositionally biased region" description="Basic and acidic residues" evidence="11">
    <location>
        <begin position="466"/>
        <end position="475"/>
    </location>
</feature>
<dbReference type="EMBL" id="CP076456">
    <property type="protein sequence ID" value="QWQ35703.1"/>
    <property type="molecule type" value="Genomic_DNA"/>
</dbReference>
<comment type="function">
    <text evidence="9">DEAD-box RNA helicase involved in various cellular processes at low temperature, including ribosome biogenesis, mRNA degradation and translation initiation.</text>
</comment>
<dbReference type="PROSITE" id="PS51195">
    <property type="entry name" value="Q_MOTIF"/>
    <property type="match status" value="1"/>
</dbReference>
<dbReference type="InterPro" id="IPR050547">
    <property type="entry name" value="DEAD_box_RNA_helicases"/>
</dbReference>
<evidence type="ECO:0000256" key="1">
    <source>
        <dbReference type="ARBA" id="ARBA00022490"/>
    </source>
</evidence>
<dbReference type="GO" id="GO:0070417">
    <property type="term" value="P:cellular response to cold"/>
    <property type="evidence" value="ECO:0007669"/>
    <property type="project" value="InterPro"/>
</dbReference>
<dbReference type="EC" id="3.6.4.13" evidence="9"/>